<evidence type="ECO:0000313" key="1">
    <source>
        <dbReference type="EnsemblPlants" id="OPUNC03G27560.1"/>
    </source>
</evidence>
<proteinExistence type="predicted"/>
<dbReference type="Proteomes" id="UP000026962">
    <property type="component" value="Chromosome 3"/>
</dbReference>
<dbReference type="EnsemblPlants" id="OPUNC03G27560.1">
    <property type="protein sequence ID" value="OPUNC03G27560.1"/>
    <property type="gene ID" value="OPUNC03G27560"/>
</dbReference>
<dbReference type="AlphaFoldDB" id="A0A0E0KHN3"/>
<dbReference type="Gramene" id="OPUNC03G27560.1">
    <property type="protein sequence ID" value="OPUNC03G27560.1"/>
    <property type="gene ID" value="OPUNC03G27560"/>
</dbReference>
<evidence type="ECO:0000313" key="2">
    <source>
        <dbReference type="Proteomes" id="UP000026962"/>
    </source>
</evidence>
<sequence length="158" mass="16625">MDVLGHGGQRAHQARRLSHGRALVAAAVAAAAAAALAAAVVEALVQVVAPGGELLRAVHSPYGRRRGGEPGEPQLLLRQPRPQLAEGDPARHDEGARLAADVPEAAAGAARHEAAAVAAEQPHRLLLRRHRTIRSIAENRKVRGDEMCAGRANLARIY</sequence>
<name>A0A0E0KHN3_ORYPU</name>
<accession>A0A0E0KHN3</accession>
<protein>
    <submittedName>
        <fullName evidence="1">Uncharacterized protein</fullName>
    </submittedName>
</protein>
<dbReference type="HOGENOM" id="CLU_1672134_0_0_1"/>
<reference evidence="1" key="2">
    <citation type="submission" date="2018-05" db="EMBL/GenBank/DDBJ databases">
        <title>OpunRS2 (Oryza punctata Reference Sequence Version 2).</title>
        <authorList>
            <person name="Zhang J."/>
            <person name="Kudrna D."/>
            <person name="Lee S."/>
            <person name="Talag J."/>
            <person name="Welchert J."/>
            <person name="Wing R.A."/>
        </authorList>
    </citation>
    <scope>NUCLEOTIDE SEQUENCE [LARGE SCALE GENOMIC DNA]</scope>
</reference>
<organism evidence="1">
    <name type="scientific">Oryza punctata</name>
    <name type="common">Red rice</name>
    <dbReference type="NCBI Taxonomy" id="4537"/>
    <lineage>
        <taxon>Eukaryota</taxon>
        <taxon>Viridiplantae</taxon>
        <taxon>Streptophyta</taxon>
        <taxon>Embryophyta</taxon>
        <taxon>Tracheophyta</taxon>
        <taxon>Spermatophyta</taxon>
        <taxon>Magnoliopsida</taxon>
        <taxon>Liliopsida</taxon>
        <taxon>Poales</taxon>
        <taxon>Poaceae</taxon>
        <taxon>BOP clade</taxon>
        <taxon>Oryzoideae</taxon>
        <taxon>Oryzeae</taxon>
        <taxon>Oryzinae</taxon>
        <taxon>Oryza</taxon>
    </lineage>
</organism>
<reference evidence="1" key="1">
    <citation type="submission" date="2015-04" db="UniProtKB">
        <authorList>
            <consortium name="EnsemblPlants"/>
        </authorList>
    </citation>
    <scope>IDENTIFICATION</scope>
</reference>
<keyword evidence="2" id="KW-1185">Reference proteome</keyword>